<comment type="caution">
    <text evidence="10">The sequence shown here is derived from an EMBL/GenBank/DDBJ whole genome shotgun (WGS) entry which is preliminary data.</text>
</comment>
<keyword evidence="4" id="KW-0862">Zinc</keyword>
<proteinExistence type="predicted"/>
<comment type="subcellular location">
    <subcellularLocation>
        <location evidence="1">Nucleus</location>
    </subcellularLocation>
</comment>
<evidence type="ECO:0000259" key="9">
    <source>
        <dbReference type="PROSITE" id="PS50157"/>
    </source>
</evidence>
<accession>A0ABP1R7A9</accession>
<dbReference type="EMBL" id="CAXLJM020000065">
    <property type="protein sequence ID" value="CAL8121434.1"/>
    <property type="molecule type" value="Genomic_DNA"/>
</dbReference>
<sequence>MKGHQRRFHTELEKQHQCIFCNKWFLDLKQLMCHLRVHTGEKPYNCPKCPASFSQGGQRRAHLITKHGVGVRFRCPVCSKSASSKSVLEIHMRVHTNERPFSCSICTRACTTAASLKSHMRVHALVKPFCGNICEKRYSSSVAYKAHCQRHTGIDARNHKCDECSNAFYTKGILNSHVKIVHQKKRPFPCNICGRCFSSKHASNQHINVHLKETPYKCRICGIRNNQKQHIKNFHSNSEREGHPCPKCPLILRSELEFYRHYLLEHVGLKDDIFNRYFCNFRAKCLMKLEEHYRKHTGERPYFCSECPQTYGTSYKLDAHCRLSDSED</sequence>
<dbReference type="PANTHER" id="PTHR24399">
    <property type="entry name" value="ZINC FINGER AND BTB DOMAIN-CONTAINING"/>
    <property type="match status" value="1"/>
</dbReference>
<dbReference type="Gene3D" id="3.30.160.60">
    <property type="entry name" value="Classic Zinc Finger"/>
    <property type="match status" value="7"/>
</dbReference>
<keyword evidence="5" id="KW-0805">Transcription regulation</keyword>
<protein>
    <recommendedName>
        <fullName evidence="9">C2H2-type domain-containing protein</fullName>
    </recommendedName>
</protein>
<feature type="domain" description="C2H2-type" evidence="9">
    <location>
        <begin position="188"/>
        <end position="215"/>
    </location>
</feature>
<evidence type="ECO:0000256" key="4">
    <source>
        <dbReference type="ARBA" id="ARBA00022833"/>
    </source>
</evidence>
<evidence type="ECO:0000256" key="3">
    <source>
        <dbReference type="ARBA" id="ARBA00022737"/>
    </source>
</evidence>
<dbReference type="PROSITE" id="PS50157">
    <property type="entry name" value="ZINC_FINGER_C2H2_2"/>
    <property type="match status" value="5"/>
</dbReference>
<keyword evidence="2" id="KW-0479">Metal-binding</keyword>
<evidence type="ECO:0000256" key="5">
    <source>
        <dbReference type="ARBA" id="ARBA00023015"/>
    </source>
</evidence>
<dbReference type="Pfam" id="PF00096">
    <property type="entry name" value="zf-C2H2"/>
    <property type="match status" value="3"/>
</dbReference>
<dbReference type="PROSITE" id="PS00028">
    <property type="entry name" value="ZINC_FINGER_C2H2_1"/>
    <property type="match status" value="5"/>
</dbReference>
<dbReference type="InterPro" id="IPR013087">
    <property type="entry name" value="Znf_C2H2_type"/>
</dbReference>
<keyword evidence="3" id="KW-0677">Repeat</keyword>
<organism evidence="10 11">
    <name type="scientific">Orchesella dallaii</name>
    <dbReference type="NCBI Taxonomy" id="48710"/>
    <lineage>
        <taxon>Eukaryota</taxon>
        <taxon>Metazoa</taxon>
        <taxon>Ecdysozoa</taxon>
        <taxon>Arthropoda</taxon>
        <taxon>Hexapoda</taxon>
        <taxon>Collembola</taxon>
        <taxon>Entomobryomorpha</taxon>
        <taxon>Entomobryoidea</taxon>
        <taxon>Orchesellidae</taxon>
        <taxon>Orchesellinae</taxon>
        <taxon>Orchesella</taxon>
    </lineage>
</organism>
<dbReference type="SMART" id="SM00355">
    <property type="entry name" value="ZnF_C2H2"/>
    <property type="match status" value="10"/>
</dbReference>
<reference evidence="10 11" key="1">
    <citation type="submission" date="2024-08" db="EMBL/GenBank/DDBJ databases">
        <authorList>
            <person name="Cucini C."/>
            <person name="Frati F."/>
        </authorList>
    </citation>
    <scope>NUCLEOTIDE SEQUENCE [LARGE SCALE GENOMIC DNA]</scope>
</reference>
<evidence type="ECO:0000256" key="1">
    <source>
        <dbReference type="ARBA" id="ARBA00004123"/>
    </source>
</evidence>
<evidence type="ECO:0000256" key="6">
    <source>
        <dbReference type="ARBA" id="ARBA00023163"/>
    </source>
</evidence>
<evidence type="ECO:0000313" key="11">
    <source>
        <dbReference type="Proteomes" id="UP001642540"/>
    </source>
</evidence>
<keyword evidence="8" id="KW-0863">Zinc-finger</keyword>
<feature type="domain" description="C2H2-type" evidence="9">
    <location>
        <begin position="73"/>
        <end position="100"/>
    </location>
</feature>
<dbReference type="SUPFAM" id="SSF57667">
    <property type="entry name" value="beta-beta-alpha zinc fingers"/>
    <property type="match status" value="5"/>
</dbReference>
<feature type="domain" description="C2H2-type" evidence="9">
    <location>
        <begin position="16"/>
        <end position="43"/>
    </location>
</feature>
<dbReference type="Proteomes" id="UP001642540">
    <property type="component" value="Unassembled WGS sequence"/>
</dbReference>
<evidence type="ECO:0000256" key="2">
    <source>
        <dbReference type="ARBA" id="ARBA00022723"/>
    </source>
</evidence>
<feature type="domain" description="C2H2-type" evidence="9">
    <location>
        <begin position="101"/>
        <end position="128"/>
    </location>
</feature>
<keyword evidence="7" id="KW-0539">Nucleus</keyword>
<evidence type="ECO:0000256" key="7">
    <source>
        <dbReference type="ARBA" id="ARBA00023242"/>
    </source>
</evidence>
<dbReference type="InterPro" id="IPR036236">
    <property type="entry name" value="Znf_C2H2_sf"/>
</dbReference>
<evidence type="ECO:0000313" key="10">
    <source>
        <dbReference type="EMBL" id="CAL8121434.1"/>
    </source>
</evidence>
<feature type="domain" description="C2H2-type" evidence="9">
    <location>
        <begin position="159"/>
        <end position="187"/>
    </location>
</feature>
<evidence type="ECO:0000256" key="8">
    <source>
        <dbReference type="PROSITE-ProRule" id="PRU00042"/>
    </source>
</evidence>
<keyword evidence="6" id="KW-0804">Transcription</keyword>
<dbReference type="PANTHER" id="PTHR24399:SF23">
    <property type="entry name" value="C2H2-TYPE DOMAIN-CONTAINING PROTEIN"/>
    <property type="match status" value="1"/>
</dbReference>
<name>A0ABP1R7A9_9HEXA</name>
<gene>
    <name evidence="10" type="ORF">ODALV1_LOCUS19380</name>
</gene>
<keyword evidence="11" id="KW-1185">Reference proteome</keyword>